<proteinExistence type="predicted"/>
<evidence type="ECO:0000313" key="1">
    <source>
        <dbReference type="EMBL" id="KIY92104.1"/>
    </source>
</evidence>
<protein>
    <submittedName>
        <fullName evidence="1">Uncharacterized protein</fullName>
    </submittedName>
</protein>
<keyword evidence="2" id="KW-1185">Reference proteome</keyword>
<organism evidence="1 2">
    <name type="scientific">Monoraphidium neglectum</name>
    <dbReference type="NCBI Taxonomy" id="145388"/>
    <lineage>
        <taxon>Eukaryota</taxon>
        <taxon>Viridiplantae</taxon>
        <taxon>Chlorophyta</taxon>
        <taxon>core chlorophytes</taxon>
        <taxon>Chlorophyceae</taxon>
        <taxon>CS clade</taxon>
        <taxon>Sphaeropleales</taxon>
        <taxon>Selenastraceae</taxon>
        <taxon>Monoraphidium</taxon>
    </lineage>
</organism>
<accession>A0A0D2LJF1</accession>
<feature type="non-terminal residue" evidence="1">
    <location>
        <position position="125"/>
    </location>
</feature>
<sequence>RRHRRGGAAGAAELDAVRCPGAAGGRGRGRSAGVGVRVAACCGARQRRRRRHDAAAAVAGAAAGQLPGRLAARQPLGLPTHQLTRSRALAPVAAAAGLAARWRPAARHGRRPHIAGAGVGIVRAL</sequence>
<name>A0A0D2LJF1_9CHLO</name>
<reference evidence="1 2" key="1">
    <citation type="journal article" date="2013" name="BMC Genomics">
        <title>Reconstruction of the lipid metabolism for the microalga Monoraphidium neglectum from its genome sequence reveals characteristics suitable for biofuel production.</title>
        <authorList>
            <person name="Bogen C."/>
            <person name="Al-Dilaimi A."/>
            <person name="Albersmeier A."/>
            <person name="Wichmann J."/>
            <person name="Grundmann M."/>
            <person name="Rupp O."/>
            <person name="Lauersen K.J."/>
            <person name="Blifernez-Klassen O."/>
            <person name="Kalinowski J."/>
            <person name="Goesmann A."/>
            <person name="Mussgnug J.H."/>
            <person name="Kruse O."/>
        </authorList>
    </citation>
    <scope>NUCLEOTIDE SEQUENCE [LARGE SCALE GENOMIC DNA]</scope>
    <source>
        <strain evidence="1 2">SAG 48.87</strain>
    </source>
</reference>
<dbReference type="EMBL" id="KK105951">
    <property type="protein sequence ID" value="KIY92104.1"/>
    <property type="molecule type" value="Genomic_DNA"/>
</dbReference>
<feature type="non-terminal residue" evidence="1">
    <location>
        <position position="1"/>
    </location>
</feature>
<gene>
    <name evidence="1" type="ORF">MNEG_15859</name>
</gene>
<dbReference type="KEGG" id="mng:MNEG_15859"/>
<evidence type="ECO:0000313" key="2">
    <source>
        <dbReference type="Proteomes" id="UP000054498"/>
    </source>
</evidence>
<dbReference type="AlphaFoldDB" id="A0A0D2LJF1"/>
<dbReference type="GeneID" id="25733561"/>
<dbReference type="RefSeq" id="XP_013891124.1">
    <property type="nucleotide sequence ID" value="XM_014035670.1"/>
</dbReference>
<dbReference type="Proteomes" id="UP000054498">
    <property type="component" value="Unassembled WGS sequence"/>
</dbReference>